<name>A0A1J7J4S1_9PEZI</name>
<organism evidence="4 5">
    <name type="scientific">Coniochaeta ligniaria NRRL 30616</name>
    <dbReference type="NCBI Taxonomy" id="1408157"/>
    <lineage>
        <taxon>Eukaryota</taxon>
        <taxon>Fungi</taxon>
        <taxon>Dikarya</taxon>
        <taxon>Ascomycota</taxon>
        <taxon>Pezizomycotina</taxon>
        <taxon>Sordariomycetes</taxon>
        <taxon>Sordariomycetidae</taxon>
        <taxon>Coniochaetales</taxon>
        <taxon>Coniochaetaceae</taxon>
        <taxon>Coniochaeta</taxon>
    </lineage>
</organism>
<evidence type="ECO:0000313" key="4">
    <source>
        <dbReference type="EMBL" id="OIW24824.1"/>
    </source>
</evidence>
<dbReference type="Proteomes" id="UP000182658">
    <property type="component" value="Unassembled WGS sequence"/>
</dbReference>
<feature type="chain" id="PRO_5012566186" description="Ecp2 effector protein-like domain-containing protein" evidence="2">
    <location>
        <begin position="21"/>
        <end position="386"/>
    </location>
</feature>
<feature type="domain" description="Ecp2 effector protein-like" evidence="3">
    <location>
        <begin position="274"/>
        <end position="369"/>
    </location>
</feature>
<feature type="region of interest" description="Disordered" evidence="1">
    <location>
        <begin position="32"/>
        <end position="108"/>
    </location>
</feature>
<dbReference type="Pfam" id="PF14856">
    <property type="entry name" value="Hce2"/>
    <property type="match status" value="2"/>
</dbReference>
<dbReference type="InterPro" id="IPR029226">
    <property type="entry name" value="Ecp2-like"/>
</dbReference>
<dbReference type="STRING" id="1408157.A0A1J7J4S1"/>
<reference evidence="4 5" key="1">
    <citation type="submission" date="2016-10" db="EMBL/GenBank/DDBJ databases">
        <title>Draft genome sequence of Coniochaeta ligniaria NRRL30616, a lignocellulolytic fungus for bioabatement of inhibitors in plant biomass hydrolysates.</title>
        <authorList>
            <consortium name="DOE Joint Genome Institute"/>
            <person name="Jimenez D.J."/>
            <person name="Hector R.E."/>
            <person name="Riley R."/>
            <person name="Sun H."/>
            <person name="Grigoriev I.V."/>
            <person name="Van Elsas J.D."/>
            <person name="Nichols N.N."/>
        </authorList>
    </citation>
    <scope>NUCLEOTIDE SEQUENCE [LARGE SCALE GENOMIC DNA]</scope>
    <source>
        <strain evidence="4 5">NRRL 30616</strain>
    </source>
</reference>
<dbReference type="EMBL" id="KV875102">
    <property type="protein sequence ID" value="OIW24824.1"/>
    <property type="molecule type" value="Genomic_DNA"/>
</dbReference>
<gene>
    <name evidence="4" type="ORF">CONLIGDRAFT_684731</name>
</gene>
<keyword evidence="2" id="KW-0732">Signal</keyword>
<feature type="compositionally biased region" description="Basic and acidic residues" evidence="1">
    <location>
        <begin position="53"/>
        <end position="62"/>
    </location>
</feature>
<evidence type="ECO:0000256" key="1">
    <source>
        <dbReference type="SAM" id="MobiDB-lite"/>
    </source>
</evidence>
<keyword evidence="5" id="KW-1185">Reference proteome</keyword>
<feature type="domain" description="Ecp2 effector protein-like" evidence="3">
    <location>
        <begin position="109"/>
        <end position="202"/>
    </location>
</feature>
<feature type="signal peptide" evidence="2">
    <location>
        <begin position="1"/>
        <end position="20"/>
    </location>
</feature>
<evidence type="ECO:0000256" key="2">
    <source>
        <dbReference type="SAM" id="SignalP"/>
    </source>
</evidence>
<dbReference type="OrthoDB" id="73875at2759"/>
<dbReference type="AlphaFoldDB" id="A0A1J7J4S1"/>
<dbReference type="InParanoid" id="A0A1J7J4S1"/>
<evidence type="ECO:0000313" key="5">
    <source>
        <dbReference type="Proteomes" id="UP000182658"/>
    </source>
</evidence>
<proteinExistence type="predicted"/>
<evidence type="ECO:0000259" key="3">
    <source>
        <dbReference type="Pfam" id="PF14856"/>
    </source>
</evidence>
<sequence length="386" mass="41174">MPVALMALLFVLSLCSPTARVSPQASQALAAPNVPIPDFSTPVNDPKPPRLIASDKDFRPRDSLPTSTNKAAMSDQPAPANTAPIPDFSTPTDDSHPPTFSPGDTIDLCGESTFENQDSAASPLIADCLHIVDNIADGGQWSVTSGSQHQLVQWGTCAFGVQGCCGDAFFYIGNEDIIDIIHDSINKFGFNGIIGAKGRMQCSAAALGAQVEWGLYHTSSKQARSVVASPDDTSFPRPNLPAPTNDTTPIPDFATPVNDTHPALFSASGQVVECGESTFDNQNSAASPKIEDCLHIVENISGGGRWEVEATVHQQHQLVQWGTCAFGVQGGHGDGFFYVGNEDIIYIIQTAIRLYGFDGIIGAKGWMVCKAWSRPPVVSWGIYHTK</sequence>
<accession>A0A1J7J4S1</accession>
<protein>
    <recommendedName>
        <fullName evidence="3">Ecp2 effector protein-like domain-containing protein</fullName>
    </recommendedName>
</protein>